<dbReference type="GO" id="GO:0009535">
    <property type="term" value="C:chloroplast thylakoid membrane"/>
    <property type="evidence" value="ECO:0007669"/>
    <property type="project" value="TreeGrafter"/>
</dbReference>
<dbReference type="AlphaFoldDB" id="A0A328DQN7"/>
<dbReference type="GO" id="GO:0010027">
    <property type="term" value="P:thylakoid membrane organization"/>
    <property type="evidence" value="ECO:0007669"/>
    <property type="project" value="InterPro"/>
</dbReference>
<evidence type="ECO:0000256" key="1">
    <source>
        <dbReference type="SAM" id="MobiDB-lite"/>
    </source>
</evidence>
<reference evidence="2 3" key="1">
    <citation type="submission" date="2018-06" db="EMBL/GenBank/DDBJ databases">
        <title>The Genome of Cuscuta australis (Dodder) Provides Insight into the Evolution of Plant Parasitism.</title>
        <authorList>
            <person name="Liu H."/>
        </authorList>
    </citation>
    <scope>NUCLEOTIDE SEQUENCE [LARGE SCALE GENOMIC DNA]</scope>
    <source>
        <strain evidence="3">cv. Yunnan</strain>
        <tissue evidence="2">Vines</tissue>
    </source>
</reference>
<comment type="caution">
    <text evidence="2">The sequence shown here is derived from an EMBL/GenBank/DDBJ whole genome shotgun (WGS) entry which is preliminary data.</text>
</comment>
<gene>
    <name evidence="2" type="ORF">DM860_012361</name>
</gene>
<name>A0A328DQN7_9ASTE</name>
<feature type="region of interest" description="Disordered" evidence="1">
    <location>
        <begin position="128"/>
        <end position="195"/>
    </location>
</feature>
<sequence length="195" mass="21505">MSSTSLRSSYLVSSSHPFQSKFHLQPQRCSLVQLRLPKKPLSSFNFHSRRLSLRCRCNRTPGGSDSGENESKIVLDAFFLGKAIGEALSERIESTVGEFVSTIGRLQAEQQKQVLEFQEEVLHRAKMAKEKAAHQTFEAQGLTPKPATPDPMTYASVPPSRANTTSPYPDSNFQAFNRGSDSSDEGSPFGSSGKY</sequence>
<dbReference type="PANTHER" id="PTHR35745">
    <property type="entry name" value="BNACNNG14650D PROTEIN"/>
    <property type="match status" value="1"/>
</dbReference>
<dbReference type="InterPro" id="IPR040003">
    <property type="entry name" value="PG18-like"/>
</dbReference>
<organism evidence="2 3">
    <name type="scientific">Cuscuta australis</name>
    <dbReference type="NCBI Taxonomy" id="267555"/>
    <lineage>
        <taxon>Eukaryota</taxon>
        <taxon>Viridiplantae</taxon>
        <taxon>Streptophyta</taxon>
        <taxon>Embryophyta</taxon>
        <taxon>Tracheophyta</taxon>
        <taxon>Spermatophyta</taxon>
        <taxon>Magnoliopsida</taxon>
        <taxon>eudicotyledons</taxon>
        <taxon>Gunneridae</taxon>
        <taxon>Pentapetalae</taxon>
        <taxon>asterids</taxon>
        <taxon>lamiids</taxon>
        <taxon>Solanales</taxon>
        <taxon>Convolvulaceae</taxon>
        <taxon>Cuscuteae</taxon>
        <taxon>Cuscuta</taxon>
        <taxon>Cuscuta subgen. Grammica</taxon>
        <taxon>Cuscuta sect. Cleistogrammica</taxon>
    </lineage>
</organism>
<protein>
    <submittedName>
        <fullName evidence="2">Uncharacterized protein</fullName>
    </submittedName>
</protein>
<evidence type="ECO:0000313" key="2">
    <source>
        <dbReference type="EMBL" id="RAL47736.1"/>
    </source>
</evidence>
<dbReference type="EMBL" id="NQVE01000111">
    <property type="protein sequence ID" value="RAL47736.1"/>
    <property type="molecule type" value="Genomic_DNA"/>
</dbReference>
<accession>A0A328DQN7</accession>
<dbReference type="Proteomes" id="UP000249390">
    <property type="component" value="Unassembled WGS sequence"/>
</dbReference>
<evidence type="ECO:0000313" key="3">
    <source>
        <dbReference type="Proteomes" id="UP000249390"/>
    </source>
</evidence>
<proteinExistence type="predicted"/>
<keyword evidence="3" id="KW-1185">Reference proteome</keyword>
<feature type="compositionally biased region" description="Polar residues" evidence="1">
    <location>
        <begin position="161"/>
        <end position="180"/>
    </location>
</feature>
<dbReference type="Pfam" id="PF20711">
    <property type="entry name" value="DUF6825"/>
    <property type="match status" value="1"/>
</dbReference>
<dbReference type="PANTHER" id="PTHR35745:SF1">
    <property type="entry name" value="OS04G0513000 PROTEIN"/>
    <property type="match status" value="1"/>
</dbReference>